<reference evidence="2" key="1">
    <citation type="journal article" date="2022" name="Mol. Ecol. Resour.">
        <title>The genomes of chicory, endive, great burdock and yacon provide insights into Asteraceae palaeo-polyploidization history and plant inulin production.</title>
        <authorList>
            <person name="Fan W."/>
            <person name="Wang S."/>
            <person name="Wang H."/>
            <person name="Wang A."/>
            <person name="Jiang F."/>
            <person name="Liu H."/>
            <person name="Zhao H."/>
            <person name="Xu D."/>
            <person name="Zhang Y."/>
        </authorList>
    </citation>
    <scope>NUCLEOTIDE SEQUENCE [LARGE SCALE GENOMIC DNA]</scope>
    <source>
        <strain evidence="2">cv. Yunnan</strain>
    </source>
</reference>
<evidence type="ECO:0000313" key="1">
    <source>
        <dbReference type="EMBL" id="KAI3813826.1"/>
    </source>
</evidence>
<protein>
    <submittedName>
        <fullName evidence="1">Uncharacterized protein</fullName>
    </submittedName>
</protein>
<comment type="caution">
    <text evidence="1">The sequence shown here is derived from an EMBL/GenBank/DDBJ whole genome shotgun (WGS) entry which is preliminary data.</text>
</comment>
<keyword evidence="2" id="KW-1185">Reference proteome</keyword>
<sequence length="98" mass="11437">MNSHTYFVSYVSFVFLFLYKAMGLTPIDTTSGFVSQPLNQSNFDLQKPYDVALEQRYSFSNGFHKLWVFKTDKPHSRTSKTLPRTEIRFRGYDYSSGV</sequence>
<reference evidence="1 2" key="2">
    <citation type="journal article" date="2022" name="Mol. Ecol. Resour.">
        <title>The genomes of chicory, endive, great burdock and yacon provide insights into Asteraceae paleo-polyploidization history and plant inulin production.</title>
        <authorList>
            <person name="Fan W."/>
            <person name="Wang S."/>
            <person name="Wang H."/>
            <person name="Wang A."/>
            <person name="Jiang F."/>
            <person name="Liu H."/>
            <person name="Zhao H."/>
            <person name="Xu D."/>
            <person name="Zhang Y."/>
        </authorList>
    </citation>
    <scope>NUCLEOTIDE SEQUENCE [LARGE SCALE GENOMIC DNA]</scope>
    <source>
        <strain evidence="2">cv. Yunnan</strain>
        <tissue evidence="1">Leaves</tissue>
    </source>
</reference>
<organism evidence="1 2">
    <name type="scientific">Smallanthus sonchifolius</name>
    <dbReference type="NCBI Taxonomy" id="185202"/>
    <lineage>
        <taxon>Eukaryota</taxon>
        <taxon>Viridiplantae</taxon>
        <taxon>Streptophyta</taxon>
        <taxon>Embryophyta</taxon>
        <taxon>Tracheophyta</taxon>
        <taxon>Spermatophyta</taxon>
        <taxon>Magnoliopsida</taxon>
        <taxon>eudicotyledons</taxon>
        <taxon>Gunneridae</taxon>
        <taxon>Pentapetalae</taxon>
        <taxon>asterids</taxon>
        <taxon>campanulids</taxon>
        <taxon>Asterales</taxon>
        <taxon>Asteraceae</taxon>
        <taxon>Asteroideae</taxon>
        <taxon>Heliantheae alliance</taxon>
        <taxon>Millerieae</taxon>
        <taxon>Smallanthus</taxon>
    </lineage>
</organism>
<evidence type="ECO:0000313" key="2">
    <source>
        <dbReference type="Proteomes" id="UP001056120"/>
    </source>
</evidence>
<gene>
    <name evidence="1" type="ORF">L1987_18561</name>
</gene>
<proteinExistence type="predicted"/>
<accession>A0ACB9J295</accession>
<dbReference type="EMBL" id="CM042023">
    <property type="protein sequence ID" value="KAI3813826.1"/>
    <property type="molecule type" value="Genomic_DNA"/>
</dbReference>
<dbReference type="Proteomes" id="UP001056120">
    <property type="component" value="Linkage Group LG06"/>
</dbReference>
<name>A0ACB9J295_9ASTR</name>